<feature type="non-terminal residue" evidence="2">
    <location>
        <position position="442"/>
    </location>
</feature>
<reference evidence="2" key="1">
    <citation type="journal article" date="2021" name="J Fungi (Basel)">
        <title>Virulence traits and population genomics of the black yeast Aureobasidium melanogenum.</title>
        <authorList>
            <person name="Cernosa A."/>
            <person name="Sun X."/>
            <person name="Gostincar C."/>
            <person name="Fang C."/>
            <person name="Gunde-Cimerman N."/>
            <person name="Song Z."/>
        </authorList>
    </citation>
    <scope>NUCLEOTIDE SEQUENCE</scope>
    <source>
        <strain evidence="2">EXF-9298</strain>
    </source>
</reference>
<evidence type="ECO:0000313" key="3">
    <source>
        <dbReference type="Proteomes" id="UP000729357"/>
    </source>
</evidence>
<organism evidence="2 3">
    <name type="scientific">Aureobasidium melanogenum</name>
    <name type="common">Aureobasidium pullulans var. melanogenum</name>
    <dbReference type="NCBI Taxonomy" id="46634"/>
    <lineage>
        <taxon>Eukaryota</taxon>
        <taxon>Fungi</taxon>
        <taxon>Dikarya</taxon>
        <taxon>Ascomycota</taxon>
        <taxon>Pezizomycotina</taxon>
        <taxon>Dothideomycetes</taxon>
        <taxon>Dothideomycetidae</taxon>
        <taxon>Dothideales</taxon>
        <taxon>Saccotheciaceae</taxon>
        <taxon>Aureobasidium</taxon>
    </lineage>
</organism>
<comment type="caution">
    <text evidence="2">The sequence shown here is derived from an EMBL/GenBank/DDBJ whole genome shotgun (WGS) entry which is preliminary data.</text>
</comment>
<dbReference type="AlphaFoldDB" id="A0A9P8G576"/>
<feature type="region of interest" description="Disordered" evidence="1">
    <location>
        <begin position="398"/>
        <end position="429"/>
    </location>
</feature>
<keyword evidence="3" id="KW-1185">Reference proteome</keyword>
<dbReference type="EMBL" id="JAHFXS010000075">
    <property type="protein sequence ID" value="KAG9989547.1"/>
    <property type="molecule type" value="Genomic_DNA"/>
</dbReference>
<dbReference type="Proteomes" id="UP000729357">
    <property type="component" value="Unassembled WGS sequence"/>
</dbReference>
<protein>
    <submittedName>
        <fullName evidence="2">Uncharacterized protein</fullName>
    </submittedName>
</protein>
<reference evidence="2" key="2">
    <citation type="submission" date="2021-08" db="EMBL/GenBank/DDBJ databases">
        <authorList>
            <person name="Gostincar C."/>
            <person name="Sun X."/>
            <person name="Song Z."/>
            <person name="Gunde-Cimerman N."/>
        </authorList>
    </citation>
    <scope>NUCLEOTIDE SEQUENCE</scope>
    <source>
        <strain evidence="2">EXF-9298</strain>
    </source>
</reference>
<evidence type="ECO:0000256" key="1">
    <source>
        <dbReference type="SAM" id="MobiDB-lite"/>
    </source>
</evidence>
<feature type="compositionally biased region" description="Basic and acidic residues" evidence="1">
    <location>
        <begin position="420"/>
        <end position="429"/>
    </location>
</feature>
<accession>A0A9P8G576</accession>
<name>A0A9P8G576_AURME</name>
<sequence>MIKALGNLIASIFDSRIGFNKTLKVIDLEELNQKGYINLPDSDFPVNPDFEKKAQEHVTGAFIRKLRGWDPIISPIHPIFLPRKWINVSKDDYDLMIPALKLASRILDEPQILTYIKGALKKPLTPINDQEAVNKAGQPLYTFSNEPLRDWTSEEIWHTLSTLRDCIEFRFSAQLPFGCMAMCGAGDTGSMIAIGAYSARITISNQFLGVFRRKLKASQFSKPWKPGTHDESAVLRSQFAFAVTLVHEVMHALWLTSNPTYVQHYAPPEPSQWVNPREPFYRDGRMNELGACWETHVFGGNIHMLGYPHGAIMPYGLTTVPFPGTWDFYPSVINRGNPRKWGYEWTTTYPIEMKYIRKMFTNEMWDEVQRYGIKRLRRKRKLGYRTYTDRKFPELAPGEAILGQAPSPTSSVDSKEGEEDYKGVVRREPPTAIEDNSFVIIG</sequence>
<evidence type="ECO:0000313" key="2">
    <source>
        <dbReference type="EMBL" id="KAG9989547.1"/>
    </source>
</evidence>
<gene>
    <name evidence="2" type="ORF">KCU98_g1796</name>
</gene>
<proteinExistence type="predicted"/>